<reference evidence="2" key="1">
    <citation type="submission" date="2012-12" db="EMBL/GenBank/DDBJ databases">
        <authorList>
            <person name="Hellsten U."/>
            <person name="Grimwood J."/>
            <person name="Chapman J.A."/>
            <person name="Shapiro H."/>
            <person name="Aerts A."/>
            <person name="Otillar R.P."/>
            <person name="Terry A.Y."/>
            <person name="Boore J.L."/>
            <person name="Simakov O."/>
            <person name="Marletaz F."/>
            <person name="Cho S.-J."/>
            <person name="Edsinger-Gonzales E."/>
            <person name="Havlak P."/>
            <person name="Kuo D.-H."/>
            <person name="Larsson T."/>
            <person name="Lv J."/>
            <person name="Arendt D."/>
            <person name="Savage R."/>
            <person name="Osoegawa K."/>
            <person name="de Jong P."/>
            <person name="Lindberg D.R."/>
            <person name="Seaver E.C."/>
            <person name="Weisblat D.A."/>
            <person name="Putnam N.H."/>
            <person name="Grigoriev I.V."/>
            <person name="Rokhsar D.S."/>
        </authorList>
    </citation>
    <scope>NUCLEOTIDE SEQUENCE</scope>
    <source>
        <strain evidence="2">I ESC-2004</strain>
    </source>
</reference>
<dbReference type="PANTHER" id="PTHR15723">
    <property type="entry name" value="CARBOHYDRATE SULFOTRANSFERASE 15"/>
    <property type="match status" value="1"/>
</dbReference>
<reference evidence="1" key="3">
    <citation type="submission" date="2015-06" db="UniProtKB">
        <authorList>
            <consortium name="EnsemblMetazoa"/>
        </authorList>
    </citation>
    <scope>IDENTIFICATION</scope>
</reference>
<sequence>MEDDGSSFTFWEFDGWENIPLNVGLRQPNVTHVHSLRRLMPNAKIVVLLRNPIERLYSHYCALKRDVINVRDFHERARYGVEKLNHCFHSNGVRQCAFDTKIHEDL</sequence>
<proteinExistence type="predicted"/>
<dbReference type="PANTHER" id="PTHR15723:SF0">
    <property type="entry name" value="CARBOHYDRATE SULFOTRANSFERASE 15"/>
    <property type="match status" value="1"/>
</dbReference>
<evidence type="ECO:0008006" key="3">
    <source>
        <dbReference type="Google" id="ProtNLM"/>
    </source>
</evidence>
<keyword evidence="2" id="KW-1185">Reference proteome</keyword>
<accession>X1ZYD9</accession>
<protein>
    <recommendedName>
        <fullName evidence="3">Sulfotransferase domain-containing protein</fullName>
    </recommendedName>
</protein>
<dbReference type="OrthoDB" id="526228at2759"/>
<organism evidence="1 2">
    <name type="scientific">Capitella teleta</name>
    <name type="common">Polychaete worm</name>
    <dbReference type="NCBI Taxonomy" id="283909"/>
    <lineage>
        <taxon>Eukaryota</taxon>
        <taxon>Metazoa</taxon>
        <taxon>Spiralia</taxon>
        <taxon>Lophotrochozoa</taxon>
        <taxon>Annelida</taxon>
        <taxon>Polychaeta</taxon>
        <taxon>Sedentaria</taxon>
        <taxon>Scolecida</taxon>
        <taxon>Capitellidae</taxon>
        <taxon>Capitella</taxon>
    </lineage>
</organism>
<name>X1ZYD9_CAPTE</name>
<evidence type="ECO:0000313" key="1">
    <source>
        <dbReference type="EnsemblMetazoa" id="CapteP198207"/>
    </source>
</evidence>
<dbReference type="InterPro" id="IPR027417">
    <property type="entry name" value="P-loop_NTPase"/>
</dbReference>
<dbReference type="GO" id="GO:0019319">
    <property type="term" value="P:hexose biosynthetic process"/>
    <property type="evidence" value="ECO:0007669"/>
    <property type="project" value="TreeGrafter"/>
</dbReference>
<dbReference type="InterPro" id="IPR052654">
    <property type="entry name" value="CS_Sulfotransferase"/>
</dbReference>
<dbReference type="SUPFAM" id="SSF52540">
    <property type="entry name" value="P-loop containing nucleoside triphosphate hydrolases"/>
    <property type="match status" value="1"/>
</dbReference>
<evidence type="ECO:0000313" key="2">
    <source>
        <dbReference type="Proteomes" id="UP000014760"/>
    </source>
</evidence>
<reference evidence="2" key="2">
    <citation type="journal article" date="2013" name="Nature">
        <title>Insights into bilaterian evolution from three spiralian genomes.</title>
        <authorList>
            <person name="Simakov O."/>
            <person name="Marletaz F."/>
            <person name="Cho S.J."/>
            <person name="Edsinger-Gonzales E."/>
            <person name="Havlak P."/>
            <person name="Hellsten U."/>
            <person name="Kuo D.H."/>
            <person name="Larsson T."/>
            <person name="Lv J."/>
            <person name="Arendt D."/>
            <person name="Savage R."/>
            <person name="Osoegawa K."/>
            <person name="de Jong P."/>
            <person name="Grimwood J."/>
            <person name="Chapman J.A."/>
            <person name="Shapiro H."/>
            <person name="Aerts A."/>
            <person name="Otillar R.P."/>
            <person name="Terry A.Y."/>
            <person name="Boore J.L."/>
            <person name="Grigoriev I.V."/>
            <person name="Lindberg D.R."/>
            <person name="Seaver E.C."/>
            <person name="Weisblat D.A."/>
            <person name="Putnam N.H."/>
            <person name="Rokhsar D.S."/>
        </authorList>
    </citation>
    <scope>NUCLEOTIDE SEQUENCE</scope>
    <source>
        <strain evidence="2">I ESC-2004</strain>
    </source>
</reference>
<dbReference type="Pfam" id="PF13469">
    <property type="entry name" value="Sulfotransfer_3"/>
    <property type="match status" value="1"/>
</dbReference>
<dbReference type="AlphaFoldDB" id="X1ZYD9"/>
<dbReference type="Gene3D" id="3.40.50.300">
    <property type="entry name" value="P-loop containing nucleotide triphosphate hydrolases"/>
    <property type="match status" value="1"/>
</dbReference>
<dbReference type="Proteomes" id="UP000014760">
    <property type="component" value="Unassembled WGS sequence"/>
</dbReference>
<dbReference type="OMA" id="RARTPCN"/>
<dbReference type="HOGENOM" id="CLU_2225686_0_0_1"/>
<dbReference type="EMBL" id="AMQN01000187">
    <property type="status" value="NOT_ANNOTATED_CDS"/>
    <property type="molecule type" value="Genomic_DNA"/>
</dbReference>
<dbReference type="EnsemblMetazoa" id="CapteT198207">
    <property type="protein sequence ID" value="CapteP198207"/>
    <property type="gene ID" value="CapteG198207"/>
</dbReference>
<dbReference type="GO" id="GO:0050659">
    <property type="term" value="F:N-acetylgalactosamine 4-sulfate 6-O-sulfotransferase activity"/>
    <property type="evidence" value="ECO:0007669"/>
    <property type="project" value="TreeGrafter"/>
</dbReference>